<keyword evidence="2" id="KW-0732">Signal</keyword>
<dbReference type="InterPro" id="IPR052471">
    <property type="entry name" value="PBI_I9"/>
</dbReference>
<evidence type="ECO:0000256" key="2">
    <source>
        <dbReference type="SAM" id="SignalP"/>
    </source>
</evidence>
<dbReference type="GeneID" id="8503045"/>
<feature type="signal peptide" evidence="2">
    <location>
        <begin position="1"/>
        <end position="19"/>
    </location>
</feature>
<dbReference type="KEGG" id="bgh:BDBG_06051"/>
<dbReference type="OrthoDB" id="3888684at2759"/>
<dbReference type="InterPro" id="IPR037045">
    <property type="entry name" value="S8pro/Inhibitor_I9_sf"/>
</dbReference>
<dbReference type="RefSeq" id="XP_002622871.1">
    <property type="nucleotide sequence ID" value="XM_002622825.2"/>
</dbReference>
<accession>A0A179UVG5</accession>
<dbReference type="Proteomes" id="UP000002038">
    <property type="component" value="Unassembled WGS sequence"/>
</dbReference>
<dbReference type="GO" id="GO:0042144">
    <property type="term" value="P:vacuole fusion, non-autophagic"/>
    <property type="evidence" value="ECO:0007669"/>
    <property type="project" value="TreeGrafter"/>
</dbReference>
<reference evidence="4" key="1">
    <citation type="journal article" date="2015" name="PLoS Genet.">
        <title>The dynamic genome and transcriptome of the human fungal pathogen Blastomyces and close relative Emmonsia.</title>
        <authorList>
            <person name="Munoz J.F."/>
            <person name="Gauthier G.M."/>
            <person name="Desjardins C.A."/>
            <person name="Gallo J.E."/>
            <person name="Holder J."/>
            <person name="Sullivan T.D."/>
            <person name="Marty A.J."/>
            <person name="Carmen J.C."/>
            <person name="Chen Z."/>
            <person name="Ding L."/>
            <person name="Gujja S."/>
            <person name="Magrini V."/>
            <person name="Misas E."/>
            <person name="Mitreva M."/>
            <person name="Priest M."/>
            <person name="Saif S."/>
            <person name="Whiston E.A."/>
            <person name="Young S."/>
            <person name="Zeng Q."/>
            <person name="Goldman W.E."/>
            <person name="Mardis E.R."/>
            <person name="Taylor J.W."/>
            <person name="McEwen J.G."/>
            <person name="Clay O.K."/>
            <person name="Klein B.S."/>
            <person name="Cuomo C.A."/>
        </authorList>
    </citation>
    <scope>NUCLEOTIDE SEQUENCE [LARGE SCALE GENOMIC DNA]</scope>
    <source>
        <strain evidence="4">SLH14081</strain>
    </source>
</reference>
<dbReference type="GO" id="GO:0004866">
    <property type="term" value="F:endopeptidase inhibitor activity"/>
    <property type="evidence" value="ECO:0007669"/>
    <property type="project" value="TreeGrafter"/>
</dbReference>
<evidence type="ECO:0000313" key="4">
    <source>
        <dbReference type="Proteomes" id="UP000002038"/>
    </source>
</evidence>
<sequence>MKLYIFTLLLVFIATAAFAGVGPEKAILVSYPSDTPSSVIDAAMEAVEDAGGVITHKFELIKGFAATAPMTVFDTLSTLSDKHRPWIEEDQIVTLDGKLTSGGNKL</sequence>
<evidence type="ECO:0000313" key="3">
    <source>
        <dbReference type="EMBL" id="OAT11087.1"/>
    </source>
</evidence>
<dbReference type="SUPFAM" id="SSF54897">
    <property type="entry name" value="Protease propeptides/inhibitors"/>
    <property type="match status" value="1"/>
</dbReference>
<gene>
    <name evidence="3" type="ORF">BDBG_06051</name>
</gene>
<proteinExistence type="inferred from homology"/>
<evidence type="ECO:0008006" key="5">
    <source>
        <dbReference type="Google" id="ProtNLM"/>
    </source>
</evidence>
<dbReference type="PANTHER" id="PTHR28288:SF1">
    <property type="entry name" value="INHIBITOR I9 DOMAIN-CONTAINING PROTEIN"/>
    <property type="match status" value="1"/>
</dbReference>
<comment type="similarity">
    <text evidence="1">Belongs to the protease inhibitor I9 family.</text>
</comment>
<organism evidence="3 4">
    <name type="scientific">Blastomyces gilchristii (strain SLH14081)</name>
    <name type="common">Blastomyces dermatitidis</name>
    <dbReference type="NCBI Taxonomy" id="559298"/>
    <lineage>
        <taxon>Eukaryota</taxon>
        <taxon>Fungi</taxon>
        <taxon>Dikarya</taxon>
        <taxon>Ascomycota</taxon>
        <taxon>Pezizomycotina</taxon>
        <taxon>Eurotiomycetes</taxon>
        <taxon>Eurotiomycetidae</taxon>
        <taxon>Onygenales</taxon>
        <taxon>Ajellomycetaceae</taxon>
        <taxon>Blastomyces</taxon>
    </lineage>
</organism>
<evidence type="ECO:0000256" key="1">
    <source>
        <dbReference type="ARBA" id="ARBA00038069"/>
    </source>
</evidence>
<dbReference type="VEuPathDB" id="FungiDB:BDBG_06051"/>
<name>A0A179UVG5_BLAGS</name>
<protein>
    <recommendedName>
        <fullName evidence="5">Inhibitor I9 domain-containing protein</fullName>
    </recommendedName>
</protein>
<feature type="chain" id="PRO_5008107575" description="Inhibitor I9 domain-containing protein" evidence="2">
    <location>
        <begin position="20"/>
        <end position="106"/>
    </location>
</feature>
<dbReference type="Gene3D" id="3.30.70.80">
    <property type="entry name" value="Peptidase S8 propeptide/proteinase inhibitor I9"/>
    <property type="match status" value="1"/>
</dbReference>
<dbReference type="PANTHER" id="PTHR28288">
    <property type="entry name" value="PROTEASE B INHIBITOR 2"/>
    <property type="match status" value="1"/>
</dbReference>
<dbReference type="AlphaFoldDB" id="A0A179UVG5"/>
<keyword evidence="4" id="KW-1185">Reference proteome</keyword>
<dbReference type="EMBL" id="GG657462">
    <property type="protein sequence ID" value="OAT11087.1"/>
    <property type="molecule type" value="Genomic_DNA"/>
</dbReference>